<name>A0A1H1WZK7_9MICO</name>
<dbReference type="Proteomes" id="UP000199597">
    <property type="component" value="Chromosome I"/>
</dbReference>
<reference evidence="2" key="1">
    <citation type="submission" date="2016-10" db="EMBL/GenBank/DDBJ databases">
        <authorList>
            <person name="Varghese N."/>
            <person name="Submissions S."/>
        </authorList>
    </citation>
    <scope>NUCLEOTIDE SEQUENCE [LARGE SCALE GENOMIC DNA]</scope>
    <source>
        <strain evidence="2">DSM 23676</strain>
    </source>
</reference>
<dbReference type="AlphaFoldDB" id="A0A1H1WZK7"/>
<organism evidence="1 2">
    <name type="scientific">Brevibacterium siliguriense</name>
    <dbReference type="NCBI Taxonomy" id="1136497"/>
    <lineage>
        <taxon>Bacteria</taxon>
        <taxon>Bacillati</taxon>
        <taxon>Actinomycetota</taxon>
        <taxon>Actinomycetes</taxon>
        <taxon>Micrococcales</taxon>
        <taxon>Brevibacteriaceae</taxon>
        <taxon>Brevibacterium</taxon>
    </lineage>
</organism>
<gene>
    <name evidence="1" type="ORF">SAMN04489752_3130</name>
</gene>
<proteinExistence type="predicted"/>
<protein>
    <submittedName>
        <fullName evidence="1">Uncharacterized protein</fullName>
    </submittedName>
</protein>
<keyword evidence="2" id="KW-1185">Reference proteome</keyword>
<sequence length="43" mass="4591">MGLDWFPSGIVSLTLTDVMFDTGDVSPDALVRLNVARRGDPVG</sequence>
<dbReference type="EMBL" id="LT629766">
    <property type="protein sequence ID" value="SDT01856.1"/>
    <property type="molecule type" value="Genomic_DNA"/>
</dbReference>
<accession>A0A1H1WZK7</accession>
<evidence type="ECO:0000313" key="1">
    <source>
        <dbReference type="EMBL" id="SDT01856.1"/>
    </source>
</evidence>
<evidence type="ECO:0000313" key="2">
    <source>
        <dbReference type="Proteomes" id="UP000199597"/>
    </source>
</evidence>